<sequence length="300" mass="32138">MRKTMDRMTGQLKKVVGLYSRSSRRKWEQAVVEGPQAVREVLRYCPQLIRDVYVTQAGLEAHPDIDSLLRSVDPFTHVLPQDLFEQVTLTAQGLLAVIEIPDELEFDELMAQSPSLIVCPVQLSDPGNLGTIIRSADAAGADAVILGAGSVEATNPKVIRSTAGSAFHLPILEEEDVANVVARVKSQGMQVLLADGGGDVDLIDLQQAAVLASAEGVEPAGVDLRRPTLWLVGNEAHGFTSDQRALADAVVSLPMWGNSESLNVAMATTLCLYASASAQHRSSAMSCDRIGLHSDTKSLE</sequence>
<evidence type="ECO:0000259" key="4">
    <source>
        <dbReference type="SMART" id="SM00967"/>
    </source>
</evidence>
<dbReference type="Proteomes" id="UP001215216">
    <property type="component" value="Chromosome"/>
</dbReference>
<dbReference type="SUPFAM" id="SSF75217">
    <property type="entry name" value="alpha/beta knot"/>
    <property type="match status" value="1"/>
</dbReference>
<evidence type="ECO:0000313" key="5">
    <source>
        <dbReference type="EMBL" id="WFM84081.1"/>
    </source>
</evidence>
<dbReference type="InterPro" id="IPR029064">
    <property type="entry name" value="Ribosomal_eL30-like_sf"/>
</dbReference>
<dbReference type="SUPFAM" id="SSF55315">
    <property type="entry name" value="L30e-like"/>
    <property type="match status" value="1"/>
</dbReference>
<accession>A0ABY8FZY3</accession>
<reference evidence="5 6" key="1">
    <citation type="submission" date="2023-03" db="EMBL/GenBank/DDBJ databases">
        <title>Complete genome of Arcanobacterium canis strain DSM 25104 isolated in 2010 from a canine otitis externa in Germany.</title>
        <authorList>
            <person name="Borowiak M."/>
            <person name="Kreitlow A."/>
            <person name="Malorny B."/>
            <person name="Laemmler C."/>
            <person name="Prenger-Berninghoff E."/>
            <person name="Ploetz M."/>
            <person name="Abdulmawjood A."/>
        </authorList>
    </citation>
    <scope>NUCLEOTIDE SEQUENCE [LARGE SCALE GENOMIC DNA]</scope>
    <source>
        <strain evidence="5 6">DSM 25104</strain>
    </source>
</reference>
<name>A0ABY8FZY3_9ACTO</name>
<dbReference type="GO" id="GO:0008168">
    <property type="term" value="F:methyltransferase activity"/>
    <property type="evidence" value="ECO:0007669"/>
    <property type="project" value="UniProtKB-KW"/>
</dbReference>
<protein>
    <submittedName>
        <fullName evidence="5">RNA methyltransferase</fullName>
    </submittedName>
</protein>
<dbReference type="InterPro" id="IPR029026">
    <property type="entry name" value="tRNA_m1G_MTases_N"/>
</dbReference>
<gene>
    <name evidence="5" type="ORF">P7079_03650</name>
</gene>
<dbReference type="Gene3D" id="3.40.1280.10">
    <property type="match status" value="1"/>
</dbReference>
<keyword evidence="3" id="KW-0808">Transferase</keyword>
<organism evidence="5 6">
    <name type="scientific">Arcanobacterium canis</name>
    <dbReference type="NCBI Taxonomy" id="999183"/>
    <lineage>
        <taxon>Bacteria</taxon>
        <taxon>Bacillati</taxon>
        <taxon>Actinomycetota</taxon>
        <taxon>Actinomycetes</taxon>
        <taxon>Actinomycetales</taxon>
        <taxon>Actinomycetaceae</taxon>
        <taxon>Arcanobacterium</taxon>
    </lineage>
</organism>
<keyword evidence="6" id="KW-1185">Reference proteome</keyword>
<dbReference type="Pfam" id="PF00588">
    <property type="entry name" value="SpoU_methylase"/>
    <property type="match status" value="1"/>
</dbReference>
<proteinExistence type="inferred from homology"/>
<dbReference type="GO" id="GO:0032259">
    <property type="term" value="P:methylation"/>
    <property type="evidence" value="ECO:0007669"/>
    <property type="project" value="UniProtKB-KW"/>
</dbReference>
<dbReference type="CDD" id="cd18095">
    <property type="entry name" value="SpoU-like_rRNA-MTase"/>
    <property type="match status" value="1"/>
</dbReference>
<evidence type="ECO:0000256" key="2">
    <source>
        <dbReference type="ARBA" id="ARBA00022603"/>
    </source>
</evidence>
<evidence type="ECO:0000256" key="3">
    <source>
        <dbReference type="ARBA" id="ARBA00022679"/>
    </source>
</evidence>
<dbReference type="PANTHER" id="PTHR43191:SF2">
    <property type="entry name" value="RRNA METHYLTRANSFERASE 3, MITOCHONDRIAL"/>
    <property type="match status" value="1"/>
</dbReference>
<feature type="domain" description="RNA 2-O ribose methyltransferase substrate binding" evidence="4">
    <location>
        <begin position="31"/>
        <end position="104"/>
    </location>
</feature>
<keyword evidence="2 5" id="KW-0489">Methyltransferase</keyword>
<dbReference type="EMBL" id="CP121208">
    <property type="protein sequence ID" value="WFM84081.1"/>
    <property type="molecule type" value="Genomic_DNA"/>
</dbReference>
<dbReference type="PANTHER" id="PTHR43191">
    <property type="entry name" value="RRNA METHYLTRANSFERASE 3"/>
    <property type="match status" value="1"/>
</dbReference>
<dbReference type="InterPro" id="IPR001537">
    <property type="entry name" value="SpoU_MeTrfase"/>
</dbReference>
<dbReference type="InterPro" id="IPR029028">
    <property type="entry name" value="Alpha/beta_knot_MTases"/>
</dbReference>
<dbReference type="InterPro" id="IPR051259">
    <property type="entry name" value="rRNA_Methyltransferase"/>
</dbReference>
<comment type="similarity">
    <text evidence="1">Belongs to the class IV-like SAM-binding methyltransferase superfamily. RNA methyltransferase TrmH family.</text>
</comment>
<dbReference type="Gene3D" id="3.30.1330.30">
    <property type="match status" value="1"/>
</dbReference>
<dbReference type="RefSeq" id="WP_278013476.1">
    <property type="nucleotide sequence ID" value="NZ_CP121208.1"/>
</dbReference>
<dbReference type="InterPro" id="IPR013123">
    <property type="entry name" value="SpoU_subst-bd"/>
</dbReference>
<evidence type="ECO:0000256" key="1">
    <source>
        <dbReference type="ARBA" id="ARBA00007228"/>
    </source>
</evidence>
<dbReference type="SMART" id="SM00967">
    <property type="entry name" value="SpoU_sub_bind"/>
    <property type="match status" value="1"/>
</dbReference>
<evidence type="ECO:0000313" key="6">
    <source>
        <dbReference type="Proteomes" id="UP001215216"/>
    </source>
</evidence>